<dbReference type="Gene3D" id="1.50.10.100">
    <property type="entry name" value="Chondroitin AC/alginate lyase"/>
    <property type="match status" value="1"/>
</dbReference>
<evidence type="ECO:0000313" key="4">
    <source>
        <dbReference type="EMBL" id="KKB59039.1"/>
    </source>
</evidence>
<comment type="subcellular location">
    <subcellularLocation>
        <location evidence="1">Cell envelope</location>
    </subcellularLocation>
</comment>
<dbReference type="GO" id="GO:0030313">
    <property type="term" value="C:cell envelope"/>
    <property type="evidence" value="ECO:0007669"/>
    <property type="project" value="UniProtKB-SubCell"/>
</dbReference>
<dbReference type="Proteomes" id="UP000033047">
    <property type="component" value="Unassembled WGS sequence"/>
</dbReference>
<feature type="signal peptide" evidence="2">
    <location>
        <begin position="1"/>
        <end position="22"/>
    </location>
</feature>
<protein>
    <recommendedName>
        <fullName evidence="3">Heparinase II/III-like C-terminal domain-containing protein</fullName>
    </recommendedName>
</protein>
<organism evidence="4 5">
    <name type="scientific">Parabacteroides goldsteinii DSM 19448 = WAL 12034</name>
    <dbReference type="NCBI Taxonomy" id="927665"/>
    <lineage>
        <taxon>Bacteria</taxon>
        <taxon>Pseudomonadati</taxon>
        <taxon>Bacteroidota</taxon>
        <taxon>Bacteroidia</taxon>
        <taxon>Bacteroidales</taxon>
        <taxon>Tannerellaceae</taxon>
        <taxon>Parabacteroides</taxon>
    </lineage>
</organism>
<evidence type="ECO:0000256" key="2">
    <source>
        <dbReference type="SAM" id="SignalP"/>
    </source>
</evidence>
<reference evidence="4 5" key="1">
    <citation type="submission" date="2013-04" db="EMBL/GenBank/DDBJ databases">
        <title>The Genome Sequence of Parabacteroides goldsteinii DSM 19448.</title>
        <authorList>
            <consortium name="The Broad Institute Genomics Platform"/>
            <person name="Earl A."/>
            <person name="Ward D."/>
            <person name="Feldgarden M."/>
            <person name="Gevers D."/>
            <person name="Martens E."/>
            <person name="Sakamoto M."/>
            <person name="Benno Y."/>
            <person name="Song Y."/>
            <person name="Liu C."/>
            <person name="Lee J."/>
            <person name="Bolanos M."/>
            <person name="Vaisanen M.L."/>
            <person name="Finegold S.M."/>
            <person name="Walker B."/>
            <person name="Young S."/>
            <person name="Zeng Q."/>
            <person name="Gargeya S."/>
            <person name="Fitzgerald M."/>
            <person name="Haas B."/>
            <person name="Abouelleil A."/>
            <person name="Allen A.W."/>
            <person name="Alvarado L."/>
            <person name="Arachchi H.M."/>
            <person name="Berlin A.M."/>
            <person name="Chapman S.B."/>
            <person name="Gainer-Dewar J."/>
            <person name="Goldberg J."/>
            <person name="Griggs A."/>
            <person name="Gujja S."/>
            <person name="Hansen M."/>
            <person name="Howarth C."/>
            <person name="Imamovic A."/>
            <person name="Ireland A."/>
            <person name="Larimer J."/>
            <person name="McCowan C."/>
            <person name="Murphy C."/>
            <person name="Pearson M."/>
            <person name="Poon T.W."/>
            <person name="Priest M."/>
            <person name="Roberts A."/>
            <person name="Saif S."/>
            <person name="Shea T."/>
            <person name="Sisk P."/>
            <person name="Sykes S."/>
            <person name="Wortman J."/>
            <person name="Nusbaum C."/>
            <person name="Birren B."/>
        </authorList>
    </citation>
    <scope>NUCLEOTIDE SEQUENCE [LARGE SCALE GENOMIC DNA]</scope>
    <source>
        <strain evidence="4 5">DSM 19448</strain>
    </source>
</reference>
<dbReference type="GO" id="GO:0016829">
    <property type="term" value="F:lyase activity"/>
    <property type="evidence" value="ECO:0007669"/>
    <property type="project" value="InterPro"/>
</dbReference>
<dbReference type="RefSeq" id="WP_044245933.1">
    <property type="nucleotide sequence ID" value="NZ_KQ033912.1"/>
</dbReference>
<gene>
    <name evidence="4" type="ORF">HMPREF1535_00867</name>
</gene>
<accession>A0A0F5JMX1</accession>
<dbReference type="AlphaFoldDB" id="A0A0F5JMX1"/>
<feature type="domain" description="Heparinase II/III-like C-terminal" evidence="3">
    <location>
        <begin position="412"/>
        <end position="561"/>
    </location>
</feature>
<comment type="caution">
    <text evidence="4">The sequence shown here is derived from an EMBL/GenBank/DDBJ whole genome shotgun (WGS) entry which is preliminary data.</text>
</comment>
<dbReference type="InterPro" id="IPR008929">
    <property type="entry name" value="Chondroitin_lyas"/>
</dbReference>
<dbReference type="PATRIC" id="fig|927665.4.peg.885"/>
<proteinExistence type="predicted"/>
<dbReference type="HOGENOM" id="CLU_023844_0_0_10"/>
<dbReference type="SUPFAM" id="SSF48230">
    <property type="entry name" value="Chondroitin AC/alginate lyase"/>
    <property type="match status" value="1"/>
</dbReference>
<dbReference type="Pfam" id="PF07940">
    <property type="entry name" value="Hepar_II_III_C"/>
    <property type="match status" value="1"/>
</dbReference>
<dbReference type="InterPro" id="IPR012480">
    <property type="entry name" value="Hepar_II_III_C"/>
</dbReference>
<dbReference type="EMBL" id="AQHV01000004">
    <property type="protein sequence ID" value="KKB59039.1"/>
    <property type="molecule type" value="Genomic_DNA"/>
</dbReference>
<evidence type="ECO:0000259" key="3">
    <source>
        <dbReference type="Pfam" id="PF07940"/>
    </source>
</evidence>
<dbReference type="STRING" id="927665.HMPREF1535_00867"/>
<evidence type="ECO:0000256" key="1">
    <source>
        <dbReference type="ARBA" id="ARBA00004196"/>
    </source>
</evidence>
<name>A0A0F5JMX1_9BACT</name>
<keyword evidence="2" id="KW-0732">Signal</keyword>
<dbReference type="Gene3D" id="2.70.98.70">
    <property type="match status" value="1"/>
</dbReference>
<sequence length="646" mass="73827">MRTQKCLTLFCLLFGIIASANAYVERDLLQKAADIPELKSVLLMDRQWVPYPDYTDRTAWEQFLGDYRNDYIKQGEKRLGYEWKVVKATDYIEYERSGNRRIMEDPFGSNNGAIADLVMAELAEGKGRFIDQLINGVFQSCEMTSWVLSAHLSAQHSKRSLPDYKEDVIDLTAGDLGSLLSWTYYFFHTEFDKVNPVISERLRHELQKRILDTYMKEDRFWWMAFNYKPGTLVNNWNPWCNFNVLQCFLLLENDKEKLAEAVHRTMVSVDKFINYTHSDGACEEGPSYWGHAAGKMYDYLQLLYDGTGGKISLFDQPIIKNMGEYIARSYVGNGWVVNFADASAKGGGDAPIIFRYGKAVGSDVMMQYAAYLNSLSTRKSLSSGRDMFRTLQSLLYAKEMGEVEPSYQSPAYTWYPETEFCYMTNKAGFFLAAKGGYNNESHNHNDAGTFSLYSNTTPVFIDAGVGTYTRQTFSNERYTIWTMQSNYHNLPMINGVPQSFGSRYKATATSFDPKRMTFTANIATAYPEEAGVDKWVRSYTLNKNKGEVKIQDSFTLKELKEPNQVNFLTWGKIDVSSEGIVRIDVNGEKVELLYDKNTFTPSVETVALDDPRLSNVWGKEIYRLSLNAGKMVKSGTYTFTIKQNNK</sequence>
<evidence type="ECO:0000313" key="5">
    <source>
        <dbReference type="Proteomes" id="UP000033047"/>
    </source>
</evidence>
<feature type="chain" id="PRO_5002490283" description="Heparinase II/III-like C-terminal domain-containing protein" evidence="2">
    <location>
        <begin position="23"/>
        <end position="646"/>
    </location>
</feature>